<proteinExistence type="predicted"/>
<gene>
    <name evidence="3" type="ORF">CR201_G0031200</name>
</gene>
<dbReference type="InterPro" id="IPR016126">
    <property type="entry name" value="Secretoglobin"/>
</dbReference>
<dbReference type="EMBL" id="NDHI03003478">
    <property type="protein sequence ID" value="PNJ37809.1"/>
    <property type="molecule type" value="Genomic_DNA"/>
</dbReference>
<organism evidence="3">
    <name type="scientific">Pongo abelii</name>
    <name type="common">Sumatran orangutan</name>
    <name type="synonym">Pongo pygmaeus abelii</name>
    <dbReference type="NCBI Taxonomy" id="9601"/>
    <lineage>
        <taxon>Eukaryota</taxon>
        <taxon>Metazoa</taxon>
        <taxon>Chordata</taxon>
        <taxon>Craniata</taxon>
        <taxon>Vertebrata</taxon>
        <taxon>Euteleostomi</taxon>
        <taxon>Mammalia</taxon>
        <taxon>Eutheria</taxon>
        <taxon>Euarchontoglires</taxon>
        <taxon>Primates</taxon>
        <taxon>Haplorrhini</taxon>
        <taxon>Catarrhini</taxon>
        <taxon>Hominidae</taxon>
        <taxon>Pongo</taxon>
    </lineage>
</organism>
<evidence type="ECO:0000256" key="1">
    <source>
        <dbReference type="ARBA" id="ARBA00004613"/>
    </source>
</evidence>
<comment type="subcellular location">
    <subcellularLocation>
        <location evidence="1">Secreted</location>
    </subcellularLocation>
</comment>
<dbReference type="PROSITE" id="PS51311">
    <property type="entry name" value="SCGB"/>
    <property type="match status" value="1"/>
</dbReference>
<comment type="caution">
    <text evidence="3">The sequence shown here is derived from an EMBL/GenBank/DDBJ whole genome shotgun (WGS) entry which is preliminary data.</text>
</comment>
<dbReference type="AlphaFoldDB" id="A0A2J8TXR5"/>
<dbReference type="PANTHER" id="PTHR14037:SF7">
    <property type="entry name" value="MAMMAGLOBIN-A"/>
    <property type="match status" value="1"/>
</dbReference>
<name>A0A2J8TXR5_PONAB</name>
<dbReference type="STRING" id="9601.ENSPPYP00000003659"/>
<accession>A0A2J8TXR5</accession>
<sequence>ALGCPLLEEVLSKTIHPEVSKTEYKAFLQEFIDDNATENAADELKQCLSTPPGEQAFSYIG</sequence>
<dbReference type="InterPro" id="IPR035960">
    <property type="entry name" value="Secretoglobin_sf"/>
</dbReference>
<feature type="non-terminal residue" evidence="3">
    <location>
        <position position="1"/>
    </location>
</feature>
<dbReference type="SUPFAM" id="SSF48201">
    <property type="entry name" value="Uteroglobin-like"/>
    <property type="match status" value="1"/>
</dbReference>
<evidence type="ECO:0000256" key="2">
    <source>
        <dbReference type="ARBA" id="ARBA00022525"/>
    </source>
</evidence>
<dbReference type="GO" id="GO:0005615">
    <property type="term" value="C:extracellular space"/>
    <property type="evidence" value="ECO:0007669"/>
    <property type="project" value="TreeGrafter"/>
</dbReference>
<dbReference type="PANTHER" id="PTHR14037">
    <property type="entry name" value="MAMMAGLOBIN-RELATED"/>
    <property type="match status" value="1"/>
</dbReference>
<dbReference type="GO" id="GO:0030521">
    <property type="term" value="P:androgen receptor signaling pathway"/>
    <property type="evidence" value="ECO:0007669"/>
    <property type="project" value="TreeGrafter"/>
</dbReference>
<protein>
    <submittedName>
        <fullName evidence="3">SCGB2A2 isoform 1</fullName>
    </submittedName>
</protein>
<dbReference type="Pfam" id="PF01099">
    <property type="entry name" value="Uteroglobin"/>
    <property type="match status" value="1"/>
</dbReference>
<reference evidence="3" key="1">
    <citation type="submission" date="2017-12" db="EMBL/GenBank/DDBJ databases">
        <title>High-resolution comparative analysis of great ape genomes.</title>
        <authorList>
            <person name="Pollen A."/>
            <person name="Hastie A."/>
            <person name="Hormozdiari F."/>
            <person name="Dougherty M."/>
            <person name="Liu R."/>
            <person name="Chaisson M."/>
            <person name="Hoppe E."/>
            <person name="Hill C."/>
            <person name="Pang A."/>
            <person name="Hillier L."/>
            <person name="Baker C."/>
            <person name="Armstrong J."/>
            <person name="Shendure J."/>
            <person name="Paten B."/>
            <person name="Wilson R."/>
            <person name="Chao H."/>
            <person name="Schneider V."/>
            <person name="Ventura M."/>
            <person name="Kronenberg Z."/>
            <person name="Murali S."/>
            <person name="Gordon D."/>
            <person name="Cantsilieris S."/>
            <person name="Munson K."/>
            <person name="Nelson B."/>
            <person name="Raja A."/>
            <person name="Underwood J."/>
            <person name="Diekhans M."/>
            <person name="Fiddes I."/>
            <person name="Haussler D."/>
            <person name="Eichler E."/>
        </authorList>
    </citation>
    <scope>NUCLEOTIDE SEQUENCE [LARGE SCALE GENOMIC DNA]</scope>
    <source>
        <strain evidence="3">Susie</strain>
    </source>
</reference>
<keyword evidence="2" id="KW-0964">Secreted</keyword>
<evidence type="ECO:0000313" key="3">
    <source>
        <dbReference type="EMBL" id="PNJ37809.1"/>
    </source>
</evidence>